<evidence type="ECO:0000256" key="2">
    <source>
        <dbReference type="ARBA" id="ARBA00022692"/>
    </source>
</evidence>
<evidence type="ECO:0000313" key="7">
    <source>
        <dbReference type="EMBL" id="MFC7613832.1"/>
    </source>
</evidence>
<evidence type="ECO:0000256" key="3">
    <source>
        <dbReference type="ARBA" id="ARBA00022989"/>
    </source>
</evidence>
<evidence type="ECO:0000256" key="4">
    <source>
        <dbReference type="ARBA" id="ARBA00023136"/>
    </source>
</evidence>
<feature type="transmembrane region" description="Helical" evidence="6">
    <location>
        <begin position="27"/>
        <end position="46"/>
    </location>
</feature>
<dbReference type="InterPro" id="IPR007343">
    <property type="entry name" value="Uncharacterised_pept_Zn_put"/>
</dbReference>
<keyword evidence="2 6" id="KW-0812">Transmembrane</keyword>
<evidence type="ECO:0000256" key="1">
    <source>
        <dbReference type="ARBA" id="ARBA00004167"/>
    </source>
</evidence>
<organism evidence="7 8">
    <name type="scientific">Actinokineospora soli</name>
    <dbReference type="NCBI Taxonomy" id="1048753"/>
    <lineage>
        <taxon>Bacteria</taxon>
        <taxon>Bacillati</taxon>
        <taxon>Actinomycetota</taxon>
        <taxon>Actinomycetes</taxon>
        <taxon>Pseudonocardiales</taxon>
        <taxon>Pseudonocardiaceae</taxon>
        <taxon>Actinokineospora</taxon>
    </lineage>
</organism>
<protein>
    <submittedName>
        <fullName evidence="7">Neutral zinc metallopeptidase</fullName>
    </submittedName>
</protein>
<feature type="region of interest" description="Disordered" evidence="5">
    <location>
        <begin position="1"/>
        <end position="22"/>
    </location>
</feature>
<proteinExistence type="predicted"/>
<dbReference type="EMBL" id="JBHTEY010000004">
    <property type="protein sequence ID" value="MFC7613832.1"/>
    <property type="molecule type" value="Genomic_DNA"/>
</dbReference>
<dbReference type="PANTHER" id="PTHR30168:SF0">
    <property type="entry name" value="INNER MEMBRANE PROTEIN"/>
    <property type="match status" value="1"/>
</dbReference>
<gene>
    <name evidence="7" type="ORF">ACFQV2_09920</name>
</gene>
<accession>A0ABW2TLJ1</accession>
<keyword evidence="4 6" id="KW-0472">Membrane</keyword>
<reference evidence="8" key="1">
    <citation type="journal article" date="2019" name="Int. J. Syst. Evol. Microbiol.">
        <title>The Global Catalogue of Microorganisms (GCM) 10K type strain sequencing project: providing services to taxonomists for standard genome sequencing and annotation.</title>
        <authorList>
            <consortium name="The Broad Institute Genomics Platform"/>
            <consortium name="The Broad Institute Genome Sequencing Center for Infectious Disease"/>
            <person name="Wu L."/>
            <person name="Ma J."/>
        </authorList>
    </citation>
    <scope>NUCLEOTIDE SEQUENCE [LARGE SCALE GENOMIC DNA]</scope>
    <source>
        <strain evidence="8">JCM 17695</strain>
    </source>
</reference>
<evidence type="ECO:0000313" key="8">
    <source>
        <dbReference type="Proteomes" id="UP001596512"/>
    </source>
</evidence>
<dbReference type="Pfam" id="PF04228">
    <property type="entry name" value="Zn_peptidase"/>
    <property type="match status" value="1"/>
</dbReference>
<dbReference type="Proteomes" id="UP001596512">
    <property type="component" value="Unassembled WGS sequence"/>
</dbReference>
<keyword evidence="3 6" id="KW-1133">Transmembrane helix</keyword>
<evidence type="ECO:0000256" key="6">
    <source>
        <dbReference type="SAM" id="Phobius"/>
    </source>
</evidence>
<comment type="subcellular location">
    <subcellularLocation>
        <location evidence="1">Membrane</location>
        <topology evidence="1">Single-pass membrane protein</topology>
    </subcellularLocation>
</comment>
<name>A0ABW2TLJ1_9PSEU</name>
<comment type="caution">
    <text evidence="7">The sequence shown here is derived from an EMBL/GenBank/DDBJ whole genome shotgun (WGS) entry which is preliminary data.</text>
</comment>
<dbReference type="PANTHER" id="PTHR30168">
    <property type="entry name" value="PUTATIVE MEMBRANE PROTEIN YPFJ"/>
    <property type="match status" value="1"/>
</dbReference>
<sequence>MSEPDWRPLAPVQVVEGPPQERRNSPWALLTIFAAIVVGVLAIALVGRATSVGFTTVVEGHPVAVGGQVVPKEKQAQATLDTNSRNRLITPGTPLTEVTCELPDFDTDAASLEKYYREAITCLDRAWAAPLEEAGKPVKTPQLTVEDSPRGECGFAPDEDEAVAFYCAEDQVIAMPRSRLIEDAGDDPAFHLSVLAHEYGHHVQALSGILGTAARRERVAEEPEVLELSRRVELQANCFAGLFLAAARDRGDIDERLAQDAVGGFAYVDDSDSHGSANNQLLWAKAGYSGKSAADCDTWAAAPSEVA</sequence>
<keyword evidence="8" id="KW-1185">Reference proteome</keyword>
<evidence type="ECO:0000256" key="5">
    <source>
        <dbReference type="SAM" id="MobiDB-lite"/>
    </source>
</evidence>